<protein>
    <recommendedName>
        <fullName evidence="5">Transmembrane protein</fullName>
    </recommendedName>
</protein>
<feature type="compositionally biased region" description="Low complexity" evidence="1">
    <location>
        <begin position="128"/>
        <end position="146"/>
    </location>
</feature>
<feature type="region of interest" description="Disordered" evidence="1">
    <location>
        <begin position="1"/>
        <end position="73"/>
    </location>
</feature>
<feature type="transmembrane region" description="Helical" evidence="2">
    <location>
        <begin position="615"/>
        <end position="641"/>
    </location>
</feature>
<evidence type="ECO:0000313" key="3">
    <source>
        <dbReference type="EMBL" id="KAL3806236.1"/>
    </source>
</evidence>
<gene>
    <name evidence="3" type="ORF">ACHAXA_008220</name>
</gene>
<evidence type="ECO:0000256" key="1">
    <source>
        <dbReference type="SAM" id="MobiDB-lite"/>
    </source>
</evidence>
<dbReference type="PANTHER" id="PTHR34730">
    <property type="entry name" value="UNNAMED PRODUCT"/>
    <property type="match status" value="1"/>
</dbReference>
<evidence type="ECO:0008006" key="5">
    <source>
        <dbReference type="Google" id="ProtNLM"/>
    </source>
</evidence>
<feature type="transmembrane region" description="Helical" evidence="2">
    <location>
        <begin position="467"/>
        <end position="486"/>
    </location>
</feature>
<comment type="caution">
    <text evidence="3">The sequence shown here is derived from an EMBL/GenBank/DDBJ whole genome shotgun (WGS) entry which is preliminary data.</text>
</comment>
<feature type="transmembrane region" description="Helical" evidence="2">
    <location>
        <begin position="498"/>
        <end position="515"/>
    </location>
</feature>
<keyword evidence="2" id="KW-0472">Membrane</keyword>
<keyword evidence="2" id="KW-0812">Transmembrane</keyword>
<dbReference type="AlphaFoldDB" id="A0ABD3R3R0"/>
<feature type="transmembrane region" description="Helical" evidence="2">
    <location>
        <begin position="586"/>
        <end position="603"/>
    </location>
</feature>
<dbReference type="EMBL" id="JALLPB020000855">
    <property type="protein sequence ID" value="KAL3806236.1"/>
    <property type="molecule type" value="Genomic_DNA"/>
</dbReference>
<feature type="transmembrane region" description="Helical" evidence="2">
    <location>
        <begin position="549"/>
        <end position="574"/>
    </location>
</feature>
<reference evidence="3 4" key="1">
    <citation type="submission" date="2024-10" db="EMBL/GenBank/DDBJ databases">
        <title>Updated reference genomes for cyclostephanoid diatoms.</title>
        <authorList>
            <person name="Roberts W.R."/>
            <person name="Alverson A.J."/>
        </authorList>
    </citation>
    <scope>NUCLEOTIDE SEQUENCE [LARGE SCALE GENOMIC DNA]</scope>
    <source>
        <strain evidence="3 4">AJA228-03</strain>
    </source>
</reference>
<feature type="compositionally biased region" description="Acidic residues" evidence="1">
    <location>
        <begin position="35"/>
        <end position="48"/>
    </location>
</feature>
<evidence type="ECO:0000313" key="4">
    <source>
        <dbReference type="Proteomes" id="UP001530377"/>
    </source>
</evidence>
<keyword evidence="2" id="KW-1133">Transmembrane helix</keyword>
<feature type="transmembrane region" description="Helical" evidence="2">
    <location>
        <begin position="653"/>
        <end position="672"/>
    </location>
</feature>
<evidence type="ECO:0000256" key="2">
    <source>
        <dbReference type="SAM" id="Phobius"/>
    </source>
</evidence>
<keyword evidence="4" id="KW-1185">Reference proteome</keyword>
<sequence length="685" mass="74189">MMSSPTTHEYATDVGEGVSTTTTTTTIIVPTTNNNEEEEKEKDEELPLVDENNAPAPTMPPSPPPTTTTTTTTAAAMGEEKRSINSHYNGNHRHVGLVHALSLLLNSGLMLYAHLGPLGMIYSSRDPASSSLSTSSSTNNNASNSSVGVGKCTSEQDLDSWTSGGGMSLSRPEMSNYCSRVYEGGCYLDGSCIERCFVETYNFTEECSTCFGVIPTCSVANGCMMACASDSLGEECASCNANTPCDEEFSICSGLPSGSVCTPQDEEIWTVDDIDANAKVMGMFSYCATVNGGQCILDSTCVKTCLSTFFGYSDGCAGCFGESASCGVDNGCTIACVQNMTGLECERCTLPCVSELATCTGLPGINSTYGNDTSSETVPNEAVVVEYCSDFDLEVIDTWYEVYAIRFIQSVKDAWNGDAKLLAVIIVLFSGLWPYVKSIILIVIWFYPATVGTQRATLLWLARLSKYTLIDIFALIALFVGVQLQLDIGGTEAVTRAEPRLGLIAFFWATVWQYVQIEIVRMMHDRALSMTTTIAAAEEEVDRLLFARLWVPTLILAASVGLLVAGGVTEIVYFTSVDSSGVCTRSYNLLSLVLALLNEMSMMSNSVPAQTWTLFVNYFVLILMFPIITHLLQVAFIVCRFRSNKSKGLSEGTFVIWFFASIEPLLIGIFAVEYKVRFIVDNVAA</sequence>
<feature type="compositionally biased region" description="Pro residues" evidence="1">
    <location>
        <begin position="57"/>
        <end position="66"/>
    </location>
</feature>
<dbReference type="PANTHER" id="PTHR34730:SF1">
    <property type="entry name" value="PARAQUAT-INDUCIBLE PROTEIN A"/>
    <property type="match status" value="1"/>
</dbReference>
<accession>A0ABD3R3R0</accession>
<name>A0ABD3R3R0_9STRA</name>
<proteinExistence type="predicted"/>
<feature type="compositionally biased region" description="Low complexity" evidence="1">
    <location>
        <begin position="20"/>
        <end position="34"/>
    </location>
</feature>
<organism evidence="3 4">
    <name type="scientific">Cyclostephanos tholiformis</name>
    <dbReference type="NCBI Taxonomy" id="382380"/>
    <lineage>
        <taxon>Eukaryota</taxon>
        <taxon>Sar</taxon>
        <taxon>Stramenopiles</taxon>
        <taxon>Ochrophyta</taxon>
        <taxon>Bacillariophyta</taxon>
        <taxon>Coscinodiscophyceae</taxon>
        <taxon>Thalassiosirophycidae</taxon>
        <taxon>Stephanodiscales</taxon>
        <taxon>Stephanodiscaceae</taxon>
        <taxon>Cyclostephanos</taxon>
    </lineage>
</organism>
<feature type="transmembrane region" description="Helical" evidence="2">
    <location>
        <begin position="421"/>
        <end position="447"/>
    </location>
</feature>
<dbReference type="Proteomes" id="UP001530377">
    <property type="component" value="Unassembled WGS sequence"/>
</dbReference>
<feature type="region of interest" description="Disordered" evidence="1">
    <location>
        <begin position="126"/>
        <end position="151"/>
    </location>
</feature>